<dbReference type="InterPro" id="IPR052815">
    <property type="entry name" value="PDCD2-like_regulator"/>
</dbReference>
<protein>
    <submittedName>
        <fullName evidence="3">Programmed cell death protein 2, c-terminal domain-containing protein</fullName>
    </submittedName>
</protein>
<dbReference type="PANTHER" id="PTHR46421">
    <property type="entry name" value="PROGRAMMED CELL DEATH PROTEIN 2-LIKE"/>
    <property type="match status" value="1"/>
</dbReference>
<dbReference type="KEGG" id="bbes:BESB_017680"/>
<dbReference type="PANTHER" id="PTHR46421:SF1">
    <property type="entry name" value="PROGRAMMED CELL DEATH PROTEIN 2-LIKE"/>
    <property type="match status" value="1"/>
</dbReference>
<sequence length="339" mass="37099">MAPESEVRSLDLTHPEASKDLRSNVNGGNVGERRAPASADAPVTSSSEVVGGSPAARCTTFGDFSLSNDDWLDAALSETSNWASGCNTSPGGRCDGGESLGCCKVSESSKMEEQPTSKARRGSKSSTTTQVTAADGRGPQVSQLSLPTDTGKDLPLLPAFFIEVDEEPMEESTAQTRLDKRARELWTDYQSRDDNTLAQEDEADRAFLGGGAFQNEEYEAAEDKVLLAFQRRLSRSPQQIIRYSFGGKPLWIHRPANNTATGATEHPRCERCGAKRVFEMQLMPTLIHTVKQRCHKMDHTLLKNGVSPNWGTVAVFTCSEDCVRDRTYQQEFLVVQEGI</sequence>
<dbReference type="Proteomes" id="UP000224006">
    <property type="component" value="Chromosome X"/>
</dbReference>
<dbReference type="AlphaFoldDB" id="A0A2A9MAQ1"/>
<organism evidence="3 4">
    <name type="scientific">Besnoitia besnoiti</name>
    <name type="common">Apicomplexan protozoan</name>
    <dbReference type="NCBI Taxonomy" id="94643"/>
    <lineage>
        <taxon>Eukaryota</taxon>
        <taxon>Sar</taxon>
        <taxon>Alveolata</taxon>
        <taxon>Apicomplexa</taxon>
        <taxon>Conoidasida</taxon>
        <taxon>Coccidia</taxon>
        <taxon>Eucoccidiorida</taxon>
        <taxon>Eimeriorina</taxon>
        <taxon>Sarcocystidae</taxon>
        <taxon>Besnoitia</taxon>
    </lineage>
</organism>
<accession>A0A2A9MAQ1</accession>
<reference evidence="3 4" key="1">
    <citation type="submission" date="2017-09" db="EMBL/GenBank/DDBJ databases">
        <title>Genome sequencing of Besnoitia besnoiti strain Bb-Ger1.</title>
        <authorList>
            <person name="Schares G."/>
            <person name="Venepally P."/>
            <person name="Lorenzi H.A."/>
        </authorList>
    </citation>
    <scope>NUCLEOTIDE SEQUENCE [LARGE SCALE GENOMIC DNA]</scope>
    <source>
        <strain evidence="3 4">Bb-Ger1</strain>
    </source>
</reference>
<dbReference type="InterPro" id="IPR007320">
    <property type="entry name" value="PDCD2_C"/>
</dbReference>
<dbReference type="STRING" id="94643.A0A2A9MAQ1"/>
<feature type="compositionally biased region" description="Basic and acidic residues" evidence="1">
    <location>
        <begin position="1"/>
        <end position="22"/>
    </location>
</feature>
<feature type="region of interest" description="Disordered" evidence="1">
    <location>
        <begin position="106"/>
        <end position="150"/>
    </location>
</feature>
<name>A0A2A9MAQ1_BESBE</name>
<evidence type="ECO:0000256" key="1">
    <source>
        <dbReference type="SAM" id="MobiDB-lite"/>
    </source>
</evidence>
<evidence type="ECO:0000313" key="3">
    <source>
        <dbReference type="EMBL" id="PFH32450.1"/>
    </source>
</evidence>
<dbReference type="GeneID" id="40306829"/>
<dbReference type="Pfam" id="PF04194">
    <property type="entry name" value="PDCD2_C"/>
    <property type="match status" value="1"/>
</dbReference>
<comment type="caution">
    <text evidence="3">The sequence shown here is derived from an EMBL/GenBank/DDBJ whole genome shotgun (WGS) entry which is preliminary data.</text>
</comment>
<dbReference type="VEuPathDB" id="ToxoDB:BESB_017680"/>
<dbReference type="GO" id="GO:0005737">
    <property type="term" value="C:cytoplasm"/>
    <property type="evidence" value="ECO:0007669"/>
    <property type="project" value="InterPro"/>
</dbReference>
<gene>
    <name evidence="3" type="ORF">BESB_017680</name>
</gene>
<proteinExistence type="predicted"/>
<dbReference type="EMBL" id="NWUJ01000011">
    <property type="protein sequence ID" value="PFH32450.1"/>
    <property type="molecule type" value="Genomic_DNA"/>
</dbReference>
<keyword evidence="4" id="KW-1185">Reference proteome</keyword>
<evidence type="ECO:0000313" key="4">
    <source>
        <dbReference type="Proteomes" id="UP000224006"/>
    </source>
</evidence>
<feature type="region of interest" description="Disordered" evidence="1">
    <location>
        <begin position="1"/>
        <end position="56"/>
    </location>
</feature>
<feature type="domain" description="Programmed cell death protein 2 C-terminal" evidence="2">
    <location>
        <begin position="223"/>
        <end position="337"/>
    </location>
</feature>
<evidence type="ECO:0000259" key="2">
    <source>
        <dbReference type="Pfam" id="PF04194"/>
    </source>
</evidence>
<dbReference type="OrthoDB" id="366284at2759"/>
<dbReference type="RefSeq" id="XP_029216459.1">
    <property type="nucleotide sequence ID" value="XM_029360483.1"/>
</dbReference>